<dbReference type="Pfam" id="PF14054">
    <property type="entry name" value="DUF4249"/>
    <property type="match status" value="1"/>
</dbReference>
<organism evidence="2 3">
    <name type="scientific">Xylanibacter oryzae DSM 17970</name>
    <dbReference type="NCBI Taxonomy" id="915438"/>
    <lineage>
        <taxon>Bacteria</taxon>
        <taxon>Pseudomonadati</taxon>
        <taxon>Bacteroidota</taxon>
        <taxon>Bacteroidia</taxon>
        <taxon>Bacteroidales</taxon>
        <taxon>Prevotellaceae</taxon>
        <taxon>Xylanibacter</taxon>
    </lineage>
</organism>
<feature type="chain" id="PRO_5045159289" description="DUF4249 domain-containing protein" evidence="1">
    <location>
        <begin position="22"/>
        <end position="306"/>
    </location>
</feature>
<gene>
    <name evidence="2" type="ORF">XylorDRAFT_0096</name>
</gene>
<sequence>MRKLSCIMILVVLLVSCHDNMDLSQLQEKDQLVVYCFPTSTDTTEIHVSTSIPVNGARIYLDSVNASFEINGKRKTAYFQKKIENNNLYELVYYVVGKLNIGDKVSVKVMEDRFSETTATTFIPNIPDVQSVFMDSVYNSGNFYNQIRLKLKSSQNKDYFAIRVIGREESYNGDVDSTYIYLRTQEIETSNEPILNNYSMGETSFNTDNDFYHNLYIFDNSTFGHDSTYTLHLNVKSKAYINSYKVQLYRITPELYHFIKSVNDIGNNEMGDYGMSFVQPSYTNIINGLGVVGGYALKETGWLSRK</sequence>
<keyword evidence="3" id="KW-1185">Reference proteome</keyword>
<accession>A0ABN0RU36</accession>
<evidence type="ECO:0000256" key="1">
    <source>
        <dbReference type="SAM" id="SignalP"/>
    </source>
</evidence>
<proteinExistence type="predicted"/>
<reference evidence="2" key="1">
    <citation type="submission" date="2013-07" db="EMBL/GenBank/DDBJ databases">
        <authorList>
            <consortium name="DOE Joint Genome Institute"/>
            <person name="Anderson I."/>
            <person name="Huntemann M."/>
            <person name="Han J."/>
            <person name="Chen A."/>
            <person name="Kyrpides N."/>
            <person name="Mavromatis K."/>
            <person name="Markowitz V."/>
            <person name="Palaniappan K."/>
            <person name="Ivanova N."/>
            <person name="Schaumberg A."/>
            <person name="Pati A."/>
            <person name="Liolios K."/>
            <person name="Nordberg H.P."/>
            <person name="Cantor M.N."/>
            <person name="Hua S.X."/>
            <person name="Woyke T."/>
        </authorList>
    </citation>
    <scope>NUCLEOTIDE SEQUENCE [LARGE SCALE GENOMIC DNA]</scope>
    <source>
        <strain evidence="2">DSM 17970</strain>
    </source>
</reference>
<feature type="signal peptide" evidence="1">
    <location>
        <begin position="1"/>
        <end position="21"/>
    </location>
</feature>
<dbReference type="PROSITE" id="PS51257">
    <property type="entry name" value="PROKAR_LIPOPROTEIN"/>
    <property type="match status" value="1"/>
</dbReference>
<evidence type="ECO:0000313" key="3">
    <source>
        <dbReference type="Proteomes" id="UP000243438"/>
    </source>
</evidence>
<dbReference type="Proteomes" id="UP000243438">
    <property type="component" value="Unassembled WGS sequence"/>
</dbReference>
<protein>
    <recommendedName>
        <fullName evidence="4">DUF4249 domain-containing protein</fullName>
    </recommendedName>
</protein>
<evidence type="ECO:0000313" key="2">
    <source>
        <dbReference type="EMBL" id="EXG77751.1"/>
    </source>
</evidence>
<evidence type="ECO:0008006" key="4">
    <source>
        <dbReference type="Google" id="ProtNLM"/>
    </source>
</evidence>
<comment type="caution">
    <text evidence="2">The sequence shown here is derived from an EMBL/GenBank/DDBJ whole genome shotgun (WGS) entry which is preliminary data.</text>
</comment>
<dbReference type="RefSeq" id="WP_036876005.1">
    <property type="nucleotide sequence ID" value="NZ_KK073873.1"/>
</dbReference>
<name>A0ABN0RU36_9BACT</name>
<dbReference type="InterPro" id="IPR025345">
    <property type="entry name" value="DUF4249"/>
</dbReference>
<keyword evidence="1" id="KW-0732">Signal</keyword>
<dbReference type="EMBL" id="JFBS01000001">
    <property type="protein sequence ID" value="EXG77751.1"/>
    <property type="molecule type" value="Genomic_DNA"/>
</dbReference>